<dbReference type="InterPro" id="IPR005532">
    <property type="entry name" value="SUMF_dom"/>
</dbReference>
<protein>
    <recommendedName>
        <fullName evidence="1">Sulfatase-modifying factor enzyme-like domain-containing protein</fullName>
    </recommendedName>
</protein>
<sequence>MLASVSQYVRPEEFLDHLKNVSGLLLEKNPGIYSFAHPTFQEYLAAVYIKEQGLEASLIEQIENPWWHETIRLYCSQADATRIIQACLNSRPLSAVALALAFECDQEKLIVQPQAQEQLTAILETGCDDPDPEHRSVVAEALLTQRMHRMSYLREGTYIDSSLVTHAEYQLFLDEQRAQGNSSVYVPAHWKQDCFPAGAGKKPVLGVRRADAQKFCAWLTAREGEGWRYRLPCSDEWSLEERHRQSEVSNETGYWVEDKATLVWLHGEPADGLKQQLRVIVDRALVKNDRASTKELSLIEELAADLARTFIRAQSLIRDLGLSNNIVKAQHRDRAFLETFVSYLTQAINLSNELIQANAGVGRRSNEQVIDQNSISNLESIRTRARALAAVWNPRSRTFMGMQDRLAARAHELDRVRELCIMLLLLKERIEGYLPAYEGILLIKEHKNDEKP</sequence>
<dbReference type="Gene3D" id="3.90.1580.10">
    <property type="entry name" value="paralog of FGE (formylglycine-generating enzyme)"/>
    <property type="match status" value="1"/>
</dbReference>
<feature type="domain" description="Sulfatase-modifying factor enzyme-like" evidence="1">
    <location>
        <begin position="157"/>
        <end position="243"/>
    </location>
</feature>
<accession>A0A402AEK0</accession>
<name>A0A402AEK0_9CHLR</name>
<evidence type="ECO:0000259" key="1">
    <source>
        <dbReference type="Pfam" id="PF03781"/>
    </source>
</evidence>
<evidence type="ECO:0000313" key="2">
    <source>
        <dbReference type="EMBL" id="GCE17540.1"/>
    </source>
</evidence>
<dbReference type="OrthoDB" id="134770at2"/>
<dbReference type="SUPFAM" id="SSF56436">
    <property type="entry name" value="C-type lectin-like"/>
    <property type="match status" value="1"/>
</dbReference>
<dbReference type="InterPro" id="IPR042095">
    <property type="entry name" value="SUMF_sf"/>
</dbReference>
<dbReference type="AlphaFoldDB" id="A0A402AEK0"/>
<gene>
    <name evidence="2" type="ORF">KDK_13400</name>
</gene>
<dbReference type="InterPro" id="IPR016187">
    <property type="entry name" value="CTDL_fold"/>
</dbReference>
<dbReference type="Pfam" id="PF03781">
    <property type="entry name" value="FGE-sulfatase"/>
    <property type="match status" value="1"/>
</dbReference>
<keyword evidence="3" id="KW-1185">Reference proteome</keyword>
<organism evidence="2 3">
    <name type="scientific">Dictyobacter kobayashii</name>
    <dbReference type="NCBI Taxonomy" id="2014872"/>
    <lineage>
        <taxon>Bacteria</taxon>
        <taxon>Bacillati</taxon>
        <taxon>Chloroflexota</taxon>
        <taxon>Ktedonobacteria</taxon>
        <taxon>Ktedonobacterales</taxon>
        <taxon>Dictyobacteraceae</taxon>
        <taxon>Dictyobacter</taxon>
    </lineage>
</organism>
<reference evidence="3" key="1">
    <citation type="submission" date="2018-12" db="EMBL/GenBank/DDBJ databases">
        <title>Tengunoibacter tsumagoiensis gen. nov., sp. nov., Dictyobacter kobayashii sp. nov., D. alpinus sp. nov., and D. joshuensis sp. nov. and description of Dictyobacteraceae fam. nov. within the order Ktedonobacterales isolated from Tengu-no-mugimeshi.</title>
        <authorList>
            <person name="Wang C.M."/>
            <person name="Zheng Y."/>
            <person name="Sakai Y."/>
            <person name="Toyoda A."/>
            <person name="Minakuchi Y."/>
            <person name="Abe K."/>
            <person name="Yokota A."/>
            <person name="Yabe S."/>
        </authorList>
    </citation>
    <scope>NUCLEOTIDE SEQUENCE [LARGE SCALE GENOMIC DNA]</scope>
    <source>
        <strain evidence="3">Uno11</strain>
    </source>
</reference>
<dbReference type="EMBL" id="BIFS01000001">
    <property type="protein sequence ID" value="GCE17540.1"/>
    <property type="molecule type" value="Genomic_DNA"/>
</dbReference>
<comment type="caution">
    <text evidence="2">The sequence shown here is derived from an EMBL/GenBank/DDBJ whole genome shotgun (WGS) entry which is preliminary data.</text>
</comment>
<proteinExistence type="predicted"/>
<dbReference type="RefSeq" id="WP_126549206.1">
    <property type="nucleotide sequence ID" value="NZ_BIFS01000001.1"/>
</dbReference>
<dbReference type="Proteomes" id="UP000287188">
    <property type="component" value="Unassembled WGS sequence"/>
</dbReference>
<evidence type="ECO:0000313" key="3">
    <source>
        <dbReference type="Proteomes" id="UP000287188"/>
    </source>
</evidence>